<reference evidence="1 2" key="1">
    <citation type="journal article" date="2018" name="Front. Plant Sci.">
        <title>Red Clover (Trifolium pratense) and Zigzag Clover (T. medium) - A Picture of Genomic Similarities and Differences.</title>
        <authorList>
            <person name="Dluhosova J."/>
            <person name="Istvanek J."/>
            <person name="Nedelnik J."/>
            <person name="Repkova J."/>
        </authorList>
    </citation>
    <scope>NUCLEOTIDE SEQUENCE [LARGE SCALE GENOMIC DNA]</scope>
    <source>
        <strain evidence="2">cv. 10/8</strain>
        <tissue evidence="1">Leaf</tissue>
    </source>
</reference>
<feature type="non-terminal residue" evidence="1">
    <location>
        <position position="1"/>
    </location>
</feature>
<evidence type="ECO:0000313" key="2">
    <source>
        <dbReference type="Proteomes" id="UP000265520"/>
    </source>
</evidence>
<keyword evidence="2" id="KW-1185">Reference proteome</keyword>
<organism evidence="1 2">
    <name type="scientific">Trifolium medium</name>
    <dbReference type="NCBI Taxonomy" id="97028"/>
    <lineage>
        <taxon>Eukaryota</taxon>
        <taxon>Viridiplantae</taxon>
        <taxon>Streptophyta</taxon>
        <taxon>Embryophyta</taxon>
        <taxon>Tracheophyta</taxon>
        <taxon>Spermatophyta</taxon>
        <taxon>Magnoliopsida</taxon>
        <taxon>eudicotyledons</taxon>
        <taxon>Gunneridae</taxon>
        <taxon>Pentapetalae</taxon>
        <taxon>rosids</taxon>
        <taxon>fabids</taxon>
        <taxon>Fabales</taxon>
        <taxon>Fabaceae</taxon>
        <taxon>Papilionoideae</taxon>
        <taxon>50 kb inversion clade</taxon>
        <taxon>NPAAA clade</taxon>
        <taxon>Hologalegina</taxon>
        <taxon>IRL clade</taxon>
        <taxon>Trifolieae</taxon>
        <taxon>Trifolium</taxon>
    </lineage>
</organism>
<accession>A0A392R4N4</accession>
<sequence length="84" mass="8183">AADLAVLAAVCGLGVSFDGVVVVVGGAEVVVGGWCCGEVVVVVGGDEVVVGCWCYGGEVLRCRCGGVGSSATGVWLMSCAIGFL</sequence>
<dbReference type="Proteomes" id="UP000265520">
    <property type="component" value="Unassembled WGS sequence"/>
</dbReference>
<proteinExistence type="predicted"/>
<evidence type="ECO:0000313" key="1">
    <source>
        <dbReference type="EMBL" id="MCI30760.1"/>
    </source>
</evidence>
<dbReference type="EMBL" id="LXQA010182003">
    <property type="protein sequence ID" value="MCI30760.1"/>
    <property type="molecule type" value="Genomic_DNA"/>
</dbReference>
<dbReference type="AlphaFoldDB" id="A0A392R4N4"/>
<comment type="caution">
    <text evidence="1">The sequence shown here is derived from an EMBL/GenBank/DDBJ whole genome shotgun (WGS) entry which is preliminary data.</text>
</comment>
<name>A0A392R4N4_9FABA</name>
<protein>
    <submittedName>
        <fullName evidence="1">Uncharacterized protein</fullName>
    </submittedName>
</protein>